<sequence>MRGETGRASSGTSATAASAATAATAALRVDVAVDLAAVEARLTGAGVAFERVSVGAEAVVVVSSYGGRVYGPFFDGGAPENWLPDAFGSDAAFRALLDGGEWNVGGDRLWVGPEIAYMIPDRADYWGSYTMPPSLDPGRHALSRVGDEVTMDRTVDLESFTAPTGSARVGLRLRVRPAAHPLRHLRDGGTSSAVRYAGYTTEVRLDLESDGAQEAESWVLNQVRGGGTALVAASLGVQVTDYYEPVGELLRPVAGGVAVSLTGADRFKIGFAAPQVTGRAGHLRWADGSGADDTAPDLVLFVRSSPVDASAEYSEEPDPSPGRRGDALHLYDDDGGLGGFAEVEARGTPVLGPRPDPVTDRFTTWWFRGPVADVARIAQHLLGIPEEAVVASLPARP</sequence>
<reference evidence="3 5" key="2">
    <citation type="submission" date="2020-07" db="EMBL/GenBank/DDBJ databases">
        <title>Sequencing the genomes of 1000 actinobacteria strains.</title>
        <authorList>
            <person name="Klenk H.-P."/>
        </authorList>
    </citation>
    <scope>NUCLEOTIDE SEQUENCE [LARGE SCALE GENOMIC DNA]</scope>
    <source>
        <strain evidence="3 5">DSM 10309</strain>
    </source>
</reference>
<reference evidence="2 4" key="1">
    <citation type="submission" date="2019-07" db="EMBL/GenBank/DDBJ databases">
        <title>Whole genome shotgun sequence of Frigoribacterium faeni NBRC 103066.</title>
        <authorList>
            <person name="Hosoyama A."/>
            <person name="Uohara A."/>
            <person name="Ohji S."/>
            <person name="Ichikawa N."/>
        </authorList>
    </citation>
    <scope>NUCLEOTIDE SEQUENCE [LARGE SCALE GENOMIC DNA]</scope>
    <source>
        <strain evidence="2 4">NBRC 103066</strain>
    </source>
</reference>
<dbReference type="RefSeq" id="WP_146853566.1">
    <property type="nucleotide sequence ID" value="NZ_BAAAHR010000006.1"/>
</dbReference>
<dbReference type="EMBL" id="JACGWW010000003">
    <property type="protein sequence ID" value="MBA8814076.1"/>
    <property type="molecule type" value="Genomic_DNA"/>
</dbReference>
<dbReference type="OrthoDB" id="2606406at2"/>
<evidence type="ECO:0000256" key="1">
    <source>
        <dbReference type="SAM" id="MobiDB-lite"/>
    </source>
</evidence>
<organism evidence="3 5">
    <name type="scientific">Frigoribacterium faeni</name>
    <dbReference type="NCBI Taxonomy" id="145483"/>
    <lineage>
        <taxon>Bacteria</taxon>
        <taxon>Bacillati</taxon>
        <taxon>Actinomycetota</taxon>
        <taxon>Actinomycetes</taxon>
        <taxon>Micrococcales</taxon>
        <taxon>Microbacteriaceae</taxon>
        <taxon>Frigoribacterium</taxon>
    </lineage>
</organism>
<proteinExistence type="predicted"/>
<evidence type="ECO:0000313" key="2">
    <source>
        <dbReference type="EMBL" id="GEK82668.1"/>
    </source>
</evidence>
<dbReference type="Proteomes" id="UP000522688">
    <property type="component" value="Unassembled WGS sequence"/>
</dbReference>
<protein>
    <recommendedName>
        <fullName evidence="6">DUF4380 domain-containing protein</fullName>
    </recommendedName>
</protein>
<evidence type="ECO:0008006" key="6">
    <source>
        <dbReference type="Google" id="ProtNLM"/>
    </source>
</evidence>
<accession>A0A7W3PJL8</accession>
<gene>
    <name evidence="3" type="ORF">FB463_002342</name>
    <name evidence="2" type="ORF">FFA01_09770</name>
</gene>
<name>A0A7W3PJL8_9MICO</name>
<dbReference type="AlphaFoldDB" id="A0A7W3PJL8"/>
<keyword evidence="4" id="KW-1185">Reference proteome</keyword>
<evidence type="ECO:0000313" key="3">
    <source>
        <dbReference type="EMBL" id="MBA8814076.1"/>
    </source>
</evidence>
<dbReference type="Proteomes" id="UP000321154">
    <property type="component" value="Unassembled WGS sequence"/>
</dbReference>
<evidence type="ECO:0000313" key="4">
    <source>
        <dbReference type="Proteomes" id="UP000321154"/>
    </source>
</evidence>
<feature type="region of interest" description="Disordered" evidence="1">
    <location>
        <begin position="308"/>
        <end position="327"/>
    </location>
</feature>
<dbReference type="EMBL" id="BJUV01000007">
    <property type="protein sequence ID" value="GEK82668.1"/>
    <property type="molecule type" value="Genomic_DNA"/>
</dbReference>
<evidence type="ECO:0000313" key="5">
    <source>
        <dbReference type="Proteomes" id="UP000522688"/>
    </source>
</evidence>
<comment type="caution">
    <text evidence="3">The sequence shown here is derived from an EMBL/GenBank/DDBJ whole genome shotgun (WGS) entry which is preliminary data.</text>
</comment>